<evidence type="ECO:0000313" key="6">
    <source>
        <dbReference type="Proteomes" id="UP000032303"/>
    </source>
</evidence>
<dbReference type="Proteomes" id="UP000032303">
    <property type="component" value="Chromosome 2"/>
</dbReference>
<evidence type="ECO:0000259" key="4">
    <source>
        <dbReference type="PROSITE" id="PS50975"/>
    </source>
</evidence>
<dbReference type="InterPro" id="IPR023485">
    <property type="entry name" value="Ptyr_pPase"/>
</dbReference>
<dbReference type="PANTHER" id="PTHR11717">
    <property type="entry name" value="LOW MOLECULAR WEIGHT PROTEIN TYROSINE PHOSPHATASE"/>
    <property type="match status" value="1"/>
</dbReference>
<dbReference type="HOGENOM" id="CLU_034084_0_0_6"/>
<feature type="domain" description="ATP-grasp" evidence="4">
    <location>
        <begin position="124"/>
        <end position="309"/>
    </location>
</feature>
<dbReference type="InterPro" id="IPR036196">
    <property type="entry name" value="Ptyr_pPase_sf"/>
</dbReference>
<keyword evidence="3" id="KW-0067">ATP-binding</keyword>
<evidence type="ECO:0000256" key="2">
    <source>
        <dbReference type="ARBA" id="ARBA00051722"/>
    </source>
</evidence>
<accession>A0A0C5WVH4</accession>
<dbReference type="SUPFAM" id="SSF56059">
    <property type="entry name" value="Glutathione synthetase ATP-binding domain-like"/>
    <property type="match status" value="1"/>
</dbReference>
<dbReference type="Pfam" id="PF15632">
    <property type="entry name" value="ATPgrasp_Ter"/>
    <property type="match status" value="1"/>
</dbReference>
<organism evidence="5 6">
    <name type="scientific">Photobacterium gaetbulicola Gung47</name>
    <dbReference type="NCBI Taxonomy" id="658445"/>
    <lineage>
        <taxon>Bacteria</taxon>
        <taxon>Pseudomonadati</taxon>
        <taxon>Pseudomonadota</taxon>
        <taxon>Gammaproteobacteria</taxon>
        <taxon>Vibrionales</taxon>
        <taxon>Vibrionaceae</taxon>
        <taxon>Photobacterium</taxon>
    </lineage>
</organism>
<dbReference type="GO" id="GO:0004725">
    <property type="term" value="F:protein tyrosine phosphatase activity"/>
    <property type="evidence" value="ECO:0007669"/>
    <property type="project" value="UniProtKB-EC"/>
</dbReference>
<dbReference type="Pfam" id="PF01451">
    <property type="entry name" value="LMWPc"/>
    <property type="match status" value="1"/>
</dbReference>
<gene>
    <name evidence="5" type="ORF">H744_2c2406</name>
</gene>
<dbReference type="KEGG" id="pgb:H744_2c2406"/>
<keyword evidence="6" id="KW-1185">Reference proteome</keyword>
<evidence type="ECO:0000256" key="3">
    <source>
        <dbReference type="PROSITE-ProRule" id="PRU00409"/>
    </source>
</evidence>
<dbReference type="GO" id="GO:0005524">
    <property type="term" value="F:ATP binding"/>
    <property type="evidence" value="ECO:0007669"/>
    <property type="project" value="UniProtKB-UniRule"/>
</dbReference>
<dbReference type="PANTHER" id="PTHR11717:SF31">
    <property type="entry name" value="LOW MOLECULAR WEIGHT PROTEIN-TYROSINE-PHOSPHATASE ETP-RELATED"/>
    <property type="match status" value="1"/>
</dbReference>
<dbReference type="EMBL" id="CP005974">
    <property type="protein sequence ID" value="AJR09069.1"/>
    <property type="molecule type" value="Genomic_DNA"/>
</dbReference>
<name>A0A0C5WVH4_9GAMM</name>
<dbReference type="Gene3D" id="3.40.50.20">
    <property type="match status" value="1"/>
</dbReference>
<dbReference type="PATRIC" id="fig|658445.3.peg.4415"/>
<dbReference type="OrthoDB" id="5372487at2"/>
<protein>
    <recommendedName>
        <fullName evidence="1">protein-tyrosine-phosphatase</fullName>
        <ecNumber evidence="1">3.1.3.48</ecNumber>
    </recommendedName>
</protein>
<reference evidence="5 6" key="1">
    <citation type="submission" date="2013-05" db="EMBL/GenBank/DDBJ databases">
        <title>Complete genome sequence of the lipase-producing bacterium Photobacterium gaetbulicola Gung47.</title>
        <authorList>
            <person name="Kim Y.-O."/>
        </authorList>
    </citation>
    <scope>NUCLEOTIDE SEQUENCE [LARGE SCALE GENOMIC DNA]</scope>
    <source>
        <strain evidence="5 6">Gung47</strain>
    </source>
</reference>
<dbReference type="EC" id="3.1.3.48" evidence="1"/>
<keyword evidence="3" id="KW-0547">Nucleotide-binding</keyword>
<dbReference type="PROSITE" id="PS50975">
    <property type="entry name" value="ATP_GRASP"/>
    <property type="match status" value="1"/>
</dbReference>
<comment type="catalytic activity">
    <reaction evidence="2">
        <text>O-phospho-L-tyrosyl-[protein] + H2O = L-tyrosyl-[protein] + phosphate</text>
        <dbReference type="Rhea" id="RHEA:10684"/>
        <dbReference type="Rhea" id="RHEA-COMP:10136"/>
        <dbReference type="Rhea" id="RHEA-COMP:20101"/>
        <dbReference type="ChEBI" id="CHEBI:15377"/>
        <dbReference type="ChEBI" id="CHEBI:43474"/>
        <dbReference type="ChEBI" id="CHEBI:46858"/>
        <dbReference type="ChEBI" id="CHEBI:61978"/>
        <dbReference type="EC" id="3.1.3.48"/>
    </reaction>
</comment>
<dbReference type="Gene3D" id="3.30.470.20">
    <property type="entry name" value="ATP-grasp fold, B domain"/>
    <property type="match status" value="1"/>
</dbReference>
<evidence type="ECO:0000313" key="5">
    <source>
        <dbReference type="EMBL" id="AJR09069.1"/>
    </source>
</evidence>
<dbReference type="InterPro" id="IPR050438">
    <property type="entry name" value="LMW_PTPase"/>
</dbReference>
<dbReference type="AlphaFoldDB" id="A0A0C5WVH4"/>
<evidence type="ECO:0000256" key="1">
    <source>
        <dbReference type="ARBA" id="ARBA00013064"/>
    </source>
</evidence>
<dbReference type="SUPFAM" id="SSF52788">
    <property type="entry name" value="Phosphotyrosine protein phosphatases I"/>
    <property type="match status" value="1"/>
</dbReference>
<dbReference type="SMART" id="SM00226">
    <property type="entry name" value="LMWPc"/>
    <property type="match status" value="1"/>
</dbReference>
<dbReference type="InterPro" id="IPR011761">
    <property type="entry name" value="ATP-grasp"/>
</dbReference>
<proteinExistence type="predicted"/>
<dbReference type="STRING" id="658445.H744_2c2406"/>
<dbReference type="Gene3D" id="3.40.50.2300">
    <property type="match status" value="1"/>
</dbReference>
<dbReference type="GO" id="GO:0046872">
    <property type="term" value="F:metal ion binding"/>
    <property type="evidence" value="ECO:0007669"/>
    <property type="project" value="InterPro"/>
</dbReference>
<sequence>MKGKVQPRVLIIGEDTRSFLGVIRSLGKAGYDVHVICFDRASPACASRYIKTVKYYNYQSYSQEDWREAVLSLIERYQFDVIVPCDERAIYPLWQEKHRLPAHTELAIANDEALEILFDKWKTKELARSCGIPVASGKQINPTNVTYDELAAEFGNSFVIKPLQSFNQDSLHRRQNVTIVRQASDYHQSHFTRTPVMVEQYFSGGGEGVSIFAVNGEVQVAFAHRRDAESEGGGSSYRFSIAIDPDQLVAVKKICEKVNYTGVAMFEFRRNLQSNAWILVEVNARFWGSLPLALFCGVDFPRYYIDYLTTNRIAESILQTYPVGYFARALTADLYQTRRLIRSAGGWPKAIRRFLQYGRIAGGKEVIDSFSVSDFKPFYLEVLAIIGQFTKALTKRIPSLLRIRSMVTRYRLKKLFKEQPERRLIFICYGNIMRSPFAEQVFKNRLESHSQQLVTASYGFHAPENRQSPVSARQAAQQMNYDLEQHRSRCLRQRDLHPTDIIFFFDERNKALLTSYYDVRNAFFINDLIPISQSMIYEVTDPYGLDVDGVKQCYEQIELSVKQLMNYCKGGLYGR</sequence>